<dbReference type="RefSeq" id="WP_049233278.1">
    <property type="nucleotide sequence ID" value="NZ_CP014951.1"/>
</dbReference>
<dbReference type="EMBL" id="CSWP01000012">
    <property type="protein sequence ID" value="CPV70059.1"/>
    <property type="molecule type" value="Genomic_DNA"/>
</dbReference>
<gene>
    <name evidence="1" type="ORF">ERS075579_04704</name>
</gene>
<evidence type="ECO:0000313" key="1">
    <source>
        <dbReference type="EMBL" id="CPV70059.1"/>
    </source>
</evidence>
<dbReference type="AlphaFoldDB" id="A0A0U1C183"/>
<evidence type="ECO:0000313" key="2">
    <source>
        <dbReference type="Proteomes" id="UP000045782"/>
    </source>
</evidence>
<protein>
    <submittedName>
        <fullName evidence="1">Uncharacterized protein</fullName>
    </submittedName>
</protein>
<reference evidence="1 2" key="1">
    <citation type="submission" date="2015-03" db="EMBL/GenBank/DDBJ databases">
        <authorList>
            <person name="Murphy D."/>
        </authorList>
    </citation>
    <scope>NUCLEOTIDE SEQUENCE [LARGE SCALE GENOMIC DNA]</scope>
    <source>
        <strain evidence="1 2">PAP088</strain>
    </source>
</reference>
<organism evidence="1 2">
    <name type="scientific">Mycobacteroides abscessus</name>
    <dbReference type="NCBI Taxonomy" id="36809"/>
    <lineage>
        <taxon>Bacteria</taxon>
        <taxon>Bacillati</taxon>
        <taxon>Actinomycetota</taxon>
        <taxon>Actinomycetes</taxon>
        <taxon>Mycobacteriales</taxon>
        <taxon>Mycobacteriaceae</taxon>
        <taxon>Mycobacteroides</taxon>
    </lineage>
</organism>
<accession>A0A0U1C183</accession>
<name>A0A0U1C183_9MYCO</name>
<sequence>MSTPIKHFRTRSFLVEAVQIVLGTTTKGDILRLCPLANVGVPVTVRDGLSAELSSTDLRWVQIPGIDGPLKARDHDWVVKADDEYLVMPPRRFTAWFEFDDVNAHEKSQMALPTNQLGEHDV</sequence>
<dbReference type="Proteomes" id="UP000045782">
    <property type="component" value="Unassembled WGS sequence"/>
</dbReference>
<proteinExistence type="predicted"/>